<protein>
    <submittedName>
        <fullName evidence="3">Uncharacterized protein</fullName>
    </submittedName>
</protein>
<dbReference type="InterPro" id="IPR036412">
    <property type="entry name" value="HAD-like_sf"/>
</dbReference>
<organism evidence="3 4">
    <name type="scientific">Microbacterium hominis</name>
    <dbReference type="NCBI Taxonomy" id="162426"/>
    <lineage>
        <taxon>Bacteria</taxon>
        <taxon>Bacillati</taxon>
        <taxon>Actinomycetota</taxon>
        <taxon>Actinomycetes</taxon>
        <taxon>Micrococcales</taxon>
        <taxon>Microbacteriaceae</taxon>
        <taxon>Microbacterium</taxon>
    </lineage>
</organism>
<dbReference type="PANTHER" id="PTHR16504">
    <property type="entry name" value="5'(3')-DEOXYRIBONUCLEOTIDASE"/>
    <property type="match status" value="1"/>
</dbReference>
<dbReference type="InterPro" id="IPR010708">
    <property type="entry name" value="5'(3')-deoxyribonucleotidase"/>
</dbReference>
<dbReference type="AlphaFoldDB" id="A0A2K9DIR9"/>
<dbReference type="Gene3D" id="3.40.50.1000">
    <property type="entry name" value="HAD superfamily/HAD-like"/>
    <property type="match status" value="1"/>
</dbReference>
<comment type="similarity">
    <text evidence="1">Belongs to the 5'(3')-deoxyribonucleotidase family.</text>
</comment>
<dbReference type="InterPro" id="IPR023214">
    <property type="entry name" value="HAD_sf"/>
</dbReference>
<dbReference type="GO" id="GO:0009223">
    <property type="term" value="P:pyrimidine deoxyribonucleotide catabolic process"/>
    <property type="evidence" value="ECO:0007669"/>
    <property type="project" value="TreeGrafter"/>
</dbReference>
<name>A0A2K9DIR9_9MICO</name>
<gene>
    <name evidence="3" type="ORF">CXR34_07900</name>
</gene>
<accession>A0A2K9DIR9</accession>
<dbReference type="RefSeq" id="WP_016464770.1">
    <property type="nucleotide sequence ID" value="NZ_CP025299.1"/>
</dbReference>
<proteinExistence type="inferred from homology"/>
<evidence type="ECO:0000313" key="3">
    <source>
        <dbReference type="EMBL" id="AUG29387.1"/>
    </source>
</evidence>
<evidence type="ECO:0000256" key="1">
    <source>
        <dbReference type="ARBA" id="ARBA00009589"/>
    </source>
</evidence>
<feature type="active site" description="Proton donor" evidence="2">
    <location>
        <position position="18"/>
    </location>
</feature>
<feature type="active site" description="Nucleophile" evidence="2">
    <location>
        <position position="16"/>
    </location>
</feature>
<dbReference type="EMBL" id="CP025299">
    <property type="protein sequence ID" value="AUG29387.1"/>
    <property type="molecule type" value="Genomic_DNA"/>
</dbReference>
<reference evidence="3 4" key="1">
    <citation type="submission" date="2017-12" db="EMBL/GenBank/DDBJ databases">
        <title>Isolation and characterization of estrogens degradatiion strain Microbacterium hominis SJTG1.</title>
        <authorList>
            <person name="Xiong W."/>
            <person name="Yin C."/>
            <person name="Zheng D."/>
            <person name="Liang R."/>
        </authorList>
    </citation>
    <scope>NUCLEOTIDE SEQUENCE [LARGE SCALE GENOMIC DNA]</scope>
    <source>
        <strain evidence="3 4">SJTG1</strain>
    </source>
</reference>
<evidence type="ECO:0000313" key="4">
    <source>
        <dbReference type="Proteomes" id="UP000233276"/>
    </source>
</evidence>
<dbReference type="PANTHER" id="PTHR16504:SF4">
    <property type="entry name" value="5'(3')-DEOXYRIBONUCLEOTIDASE"/>
    <property type="match status" value="1"/>
</dbReference>
<dbReference type="Gene3D" id="1.10.40.40">
    <property type="entry name" value="Deoxyribonucleotidase, domain 2"/>
    <property type="match status" value="1"/>
</dbReference>
<dbReference type="GO" id="GO:0008253">
    <property type="term" value="F:5'-nucleotidase activity"/>
    <property type="evidence" value="ECO:0007669"/>
    <property type="project" value="InterPro"/>
</dbReference>
<dbReference type="KEGG" id="mhos:CXR34_07900"/>
<dbReference type="Proteomes" id="UP000233276">
    <property type="component" value="Chromosome"/>
</dbReference>
<evidence type="ECO:0000256" key="2">
    <source>
        <dbReference type="PIRSR" id="PIRSR610708-1"/>
    </source>
</evidence>
<dbReference type="SUPFAM" id="SSF56784">
    <property type="entry name" value="HAD-like"/>
    <property type="match status" value="1"/>
</dbReference>
<sequence>MWWLMRINGPLHISVDIDCTIAALTESFDLQLDARGEEAAGMPRFRDGGFANWDMRAGLTPHQGKIIEAVFTADGFFGDLPPIAGARRVLRELTGLGHHITFASTPYRTSRTSAGDKLAWMRRVHGQTAASRTALVEDKTTLIADILIDDKPNITGYYTPRWRQLLYGEYPYNLHIPGPRLRQWTNAADVLELIRELP</sequence>
<dbReference type="Pfam" id="PF06941">
    <property type="entry name" value="NT5C"/>
    <property type="match status" value="1"/>
</dbReference>